<protein>
    <submittedName>
        <fullName evidence="3">Uncharacterized protein</fullName>
    </submittedName>
</protein>
<feature type="region of interest" description="Disordered" evidence="2">
    <location>
        <begin position="1173"/>
        <end position="1192"/>
    </location>
</feature>
<keyword evidence="1" id="KW-0175">Coiled coil</keyword>
<evidence type="ECO:0000256" key="2">
    <source>
        <dbReference type="SAM" id="MobiDB-lite"/>
    </source>
</evidence>
<feature type="region of interest" description="Disordered" evidence="2">
    <location>
        <begin position="807"/>
        <end position="845"/>
    </location>
</feature>
<feature type="region of interest" description="Disordered" evidence="2">
    <location>
        <begin position="909"/>
        <end position="929"/>
    </location>
</feature>
<feature type="compositionally biased region" description="Polar residues" evidence="2">
    <location>
        <begin position="914"/>
        <end position="927"/>
    </location>
</feature>
<dbReference type="Proteomes" id="UP001200034">
    <property type="component" value="Unassembled WGS sequence"/>
</dbReference>
<feature type="compositionally biased region" description="Low complexity" evidence="2">
    <location>
        <begin position="1301"/>
        <end position="1312"/>
    </location>
</feature>
<evidence type="ECO:0000313" key="4">
    <source>
        <dbReference type="Proteomes" id="UP001200034"/>
    </source>
</evidence>
<dbReference type="PANTHER" id="PTHR23030:SF42">
    <property type="entry name" value="CHROMOSOME UNDETERMINED SCAFFOLD_90, WHOLE GENOME SHOTGUN SEQUENCE"/>
    <property type="match status" value="1"/>
</dbReference>
<feature type="region of interest" description="Disordered" evidence="2">
    <location>
        <begin position="224"/>
        <end position="252"/>
    </location>
</feature>
<sequence>MRKRDILRLWSQIVHEIGRDKYTYNQWQEIYNDFMRCMYAPSDPYIRIQSVEKLVADFKQRGANGKGKNTSGKVDNESLPILKSLLQSDIKEETVITPRRSRRQCVLNSNNNIRTTPQTACKAKETVNGQHENIESTALLLQKQIQTQIIKEQNKGQPMVLLTRFKQPFKSETLQTKKLIKKEAKVKRIKSEGLTIQPSKVTKQTCPRQLMIIDDSKAKTNYTKQQQTNHAKLKSPRKRQSKSKMNVPTAHMPPTAINLTREANFNIAAASSAVNNAANEVAVENLSCPKVRKLETAAEQSYGGIRAAEPNHEYNLSVDAFNQLLADEDNVDNMLDKAVDVDANTSDVDSDDGERRFLEYLQRFSDKTASEIDRDLANSTQYFDHLASELADKTPSELAAILEQDLSSTTDQNGLLENDLNITVEIQEENDIFQDNVYSTMNPGAILQNDLYLSSQSAPEHTTLRNEEQQQRDLNSRTDIVNFDEQRMLELEHNLTTETPESFSIQQENILQNNLYSPLEEDLEATSQNDLGMATETASENSCISLDLNLTTVHANQIHAMTPQAKLHNNLNSSTGENELLHLCLETKTVAEAELNFTMKKEQSNMETVEQIQSSVLQYDLDFRSERSNNVSFEEQQKICQDKLTTTTEHRTYLELTDKTPLEQEAIMQDDLNFEVDSEDVLSVATSWDGDVEDDGNSAAPQTSLNNLVYKAKNESVDASTAVSTTQFMSALAASTPIEAIPVVASVAAALPLVNTSLSALRSFRIPKQTNKPKIQLETEQHQDPPANGQQQQQQPQLHQSLENGIKEPPKEVNAPKQPGMNGNEQHQRKQQQRDSDGNQQQQQRRFNGIQQVSLVNGNRQQLRRSNAQPQPIQEQQALVNEQHVLRPEQQPVRPTGATVPEAAPIFAPPYQRPEQTTSTSSQNSIPNVYRDGERKNVTFGIRCWKYLDDTCTNDNCNHQLSEIGDVLRRLDAMTKTQLIRNYNFVLRHGILFEKYFVLFATIFGSRRMPDYLVKMVNDCCLYMEFSASIVIDIFKQMLHCEITTEAAAGFFMKYLWQSNMLLRYPELTNQLLKILSIADWYNYMPNLEELFDVREFPIPLEFGTTIAQFAAAQQDQMIMNKVCKLMISVPIAGSSSTLTSVARILFGGCLKEPNESLQGLLQALQTYQQQEQQHQEQQVSHRQQQLQQQHLHQQPQQQQQVQQQQLQRQQRVQRQEQQQLQQQPLSLLQQHLRRQQQLQQQLRLQQREQHLRQQQQHHLQEQLRQLQEQLQQQQRQQQRLREQHQLQQQLRQHQLHEPLRQQQFSQQHQYQNPNSSEQSIHQQHIRGQQHQQQVKQQQRQQNIDDLDFA</sequence>
<comment type="caution">
    <text evidence="3">The sequence shown here is derived from an EMBL/GenBank/DDBJ whole genome shotgun (WGS) entry which is preliminary data.</text>
</comment>
<dbReference type="PANTHER" id="PTHR23030">
    <property type="entry name" value="PCD6 INTERACTING PROTEIN-RELATED"/>
    <property type="match status" value="1"/>
</dbReference>
<feature type="coiled-coil region" evidence="1">
    <location>
        <begin position="1204"/>
        <end position="1291"/>
    </location>
</feature>
<feature type="region of interest" description="Disordered" evidence="2">
    <location>
        <begin position="780"/>
        <end position="799"/>
    </location>
</feature>
<feature type="compositionally biased region" description="Basic and acidic residues" evidence="2">
    <location>
        <begin position="826"/>
        <end position="837"/>
    </location>
</feature>
<name>A0AAD4PPD9_9MUSC</name>
<reference evidence="3" key="1">
    <citation type="journal article" date="2021" name="Mol. Ecol. Resour.">
        <title>Phylogenomic analyses of the genus Drosophila reveals genomic signals of climate adaptation.</title>
        <authorList>
            <person name="Li F."/>
            <person name="Rane R.V."/>
            <person name="Luria V."/>
            <person name="Xiong Z."/>
            <person name="Chen J."/>
            <person name="Li Z."/>
            <person name="Catullo R.A."/>
            <person name="Griffin P.C."/>
            <person name="Schiffer M."/>
            <person name="Pearce S."/>
            <person name="Lee S.F."/>
            <person name="McElroy K."/>
            <person name="Stocker A."/>
            <person name="Shirriffs J."/>
            <person name="Cockerell F."/>
            <person name="Coppin C."/>
            <person name="Sgro C.M."/>
            <person name="Karger A."/>
            <person name="Cain J.W."/>
            <person name="Weber J.A."/>
            <person name="Santpere G."/>
            <person name="Kirschner M.W."/>
            <person name="Hoffmann A.A."/>
            <person name="Oakeshott J.G."/>
            <person name="Zhang G."/>
        </authorList>
    </citation>
    <scope>NUCLEOTIDE SEQUENCE</scope>
    <source>
        <strain evidence="3">BGI-SZ-2011g</strain>
    </source>
</reference>
<proteinExistence type="predicted"/>
<feature type="compositionally biased region" description="Low complexity" evidence="2">
    <location>
        <begin position="1319"/>
        <end position="1342"/>
    </location>
</feature>
<accession>A0AAD4PPD9</accession>
<feature type="compositionally biased region" description="Basic residues" evidence="2">
    <location>
        <begin position="231"/>
        <end position="242"/>
    </location>
</feature>
<evidence type="ECO:0000256" key="1">
    <source>
        <dbReference type="SAM" id="Coils"/>
    </source>
</evidence>
<keyword evidence="4" id="KW-1185">Reference proteome</keyword>
<feature type="region of interest" description="Disordered" evidence="2">
    <location>
        <begin position="1301"/>
        <end position="1350"/>
    </location>
</feature>
<organism evidence="3 4">
    <name type="scientific">Drosophila rubida</name>
    <dbReference type="NCBI Taxonomy" id="30044"/>
    <lineage>
        <taxon>Eukaryota</taxon>
        <taxon>Metazoa</taxon>
        <taxon>Ecdysozoa</taxon>
        <taxon>Arthropoda</taxon>
        <taxon>Hexapoda</taxon>
        <taxon>Insecta</taxon>
        <taxon>Pterygota</taxon>
        <taxon>Neoptera</taxon>
        <taxon>Endopterygota</taxon>
        <taxon>Diptera</taxon>
        <taxon>Brachycera</taxon>
        <taxon>Muscomorpha</taxon>
        <taxon>Ephydroidea</taxon>
        <taxon>Drosophilidae</taxon>
        <taxon>Drosophila</taxon>
    </lineage>
</organism>
<feature type="compositionally biased region" description="Low complexity" evidence="2">
    <location>
        <begin position="784"/>
        <end position="799"/>
    </location>
</feature>
<evidence type="ECO:0000313" key="3">
    <source>
        <dbReference type="EMBL" id="KAH8378422.1"/>
    </source>
</evidence>
<gene>
    <name evidence="3" type="ORF">KR093_011312</name>
</gene>
<dbReference type="EMBL" id="JAJJHW010001127">
    <property type="protein sequence ID" value="KAH8378422.1"/>
    <property type="molecule type" value="Genomic_DNA"/>
</dbReference>